<accession>A0A6L9UK64</accession>
<evidence type="ECO:0000313" key="3">
    <source>
        <dbReference type="Proteomes" id="UP000483035"/>
    </source>
</evidence>
<protein>
    <submittedName>
        <fullName evidence="2">Adenylate cyclase</fullName>
    </submittedName>
</protein>
<dbReference type="InterPro" id="IPR012674">
    <property type="entry name" value="Calycin"/>
</dbReference>
<organism evidence="2 3">
    <name type="scientific">Rhizobium lusitanum</name>
    <dbReference type="NCBI Taxonomy" id="293958"/>
    <lineage>
        <taxon>Bacteria</taxon>
        <taxon>Pseudomonadati</taxon>
        <taxon>Pseudomonadota</taxon>
        <taxon>Alphaproteobacteria</taxon>
        <taxon>Hyphomicrobiales</taxon>
        <taxon>Rhizobiaceae</taxon>
        <taxon>Rhizobium/Agrobacterium group</taxon>
        <taxon>Rhizobium</taxon>
    </lineage>
</organism>
<dbReference type="Proteomes" id="UP000483035">
    <property type="component" value="Unassembled WGS sequence"/>
</dbReference>
<dbReference type="InterPro" id="IPR053892">
    <property type="entry name" value="MoaF-like"/>
</dbReference>
<proteinExistence type="predicted"/>
<reference evidence="2 3" key="1">
    <citation type="submission" date="2019-12" db="EMBL/GenBank/DDBJ databases">
        <title>Rhizobium genotypes associated with high levels of biological nitrogen fixation by grain legumes in a temperate-maritime cropping system.</title>
        <authorList>
            <person name="Maluk M."/>
            <person name="Francesc Ferrando Molina F."/>
            <person name="Lopez Del Egido L."/>
            <person name="Lafos M."/>
            <person name="Langarica-Fuentes A."/>
            <person name="Gebre Yohannes G."/>
            <person name="Young M.W."/>
            <person name="Martin P."/>
            <person name="Gantlett R."/>
            <person name="Kenicer G."/>
            <person name="Hawes C."/>
            <person name="Begg G.S."/>
            <person name="Quilliam R.S."/>
            <person name="Squire G.R."/>
            <person name="Poole P.S."/>
            <person name="Young P.W."/>
            <person name="Iannetta P.M."/>
            <person name="James E.K."/>
        </authorList>
    </citation>
    <scope>NUCLEOTIDE SEQUENCE [LARGE SCALE GENOMIC DNA]</scope>
    <source>
        <strain evidence="2 3">JHI1118</strain>
    </source>
</reference>
<gene>
    <name evidence="2" type="ORF">GR212_36210</name>
</gene>
<dbReference type="AlphaFoldDB" id="A0A6L9UK64"/>
<feature type="domain" description="MoaF-like" evidence="1">
    <location>
        <begin position="9"/>
        <end position="103"/>
    </location>
</feature>
<evidence type="ECO:0000259" key="1">
    <source>
        <dbReference type="Pfam" id="PF22036"/>
    </source>
</evidence>
<comment type="caution">
    <text evidence="2">The sequence shown here is derived from an EMBL/GenBank/DDBJ whole genome shotgun (WGS) entry which is preliminary data.</text>
</comment>
<dbReference type="Pfam" id="PF22036">
    <property type="entry name" value="MoaF_like"/>
    <property type="match status" value="1"/>
</dbReference>
<dbReference type="Gene3D" id="2.40.128.20">
    <property type="match status" value="1"/>
</dbReference>
<sequence length="111" mass="12158">MDGMAFPLAGQRFEVDYGDLIATNAYGEEGLSLTYEITGGALAGNTATADFEWRHLFGGTYAISWQEADGSTVVHIDDFEGGRSLAFFTTPDGQFFRLEGSLKRLEPNHQN</sequence>
<evidence type="ECO:0000313" key="2">
    <source>
        <dbReference type="EMBL" id="NEI74978.1"/>
    </source>
</evidence>
<dbReference type="EMBL" id="WUEY01000048">
    <property type="protein sequence ID" value="NEI74978.1"/>
    <property type="molecule type" value="Genomic_DNA"/>
</dbReference>
<name>A0A6L9UK64_9HYPH</name>